<sequence>MHDLEQALAEAPSTSPPPSPTLSSVSSSASTDPVAVSDVSEGSFIDLGDEDPITAARGSRPRGGWPFLAIARGARTGVFPKSARAHDRYASGVPHAVSRGFRTEAECRAWIRWYDERYPIIVFAPIDPFESQ</sequence>
<keyword evidence="2" id="KW-1185">Reference proteome</keyword>
<evidence type="ECO:0000313" key="1">
    <source>
        <dbReference type="EMBL" id="KAI0037994.1"/>
    </source>
</evidence>
<dbReference type="EMBL" id="MU276630">
    <property type="protein sequence ID" value="KAI0037994.1"/>
    <property type="molecule type" value="Genomic_DNA"/>
</dbReference>
<accession>A0ACB8R1K2</accession>
<dbReference type="Proteomes" id="UP000814033">
    <property type="component" value="Unassembled WGS sequence"/>
</dbReference>
<reference evidence="1" key="2">
    <citation type="journal article" date="2022" name="New Phytol.">
        <title>Evolutionary transition to the ectomycorrhizal habit in the genomes of a hyperdiverse lineage of mushroom-forming fungi.</title>
        <authorList>
            <person name="Looney B."/>
            <person name="Miyauchi S."/>
            <person name="Morin E."/>
            <person name="Drula E."/>
            <person name="Courty P.E."/>
            <person name="Kohler A."/>
            <person name="Kuo A."/>
            <person name="LaButti K."/>
            <person name="Pangilinan J."/>
            <person name="Lipzen A."/>
            <person name="Riley R."/>
            <person name="Andreopoulos W."/>
            <person name="He G."/>
            <person name="Johnson J."/>
            <person name="Nolan M."/>
            <person name="Tritt A."/>
            <person name="Barry K.W."/>
            <person name="Grigoriev I.V."/>
            <person name="Nagy L.G."/>
            <person name="Hibbett D."/>
            <person name="Henrissat B."/>
            <person name="Matheny P.B."/>
            <person name="Labbe J."/>
            <person name="Martin F.M."/>
        </authorList>
    </citation>
    <scope>NUCLEOTIDE SEQUENCE</scope>
    <source>
        <strain evidence="1">FP105234-sp</strain>
    </source>
</reference>
<evidence type="ECO:0000313" key="2">
    <source>
        <dbReference type="Proteomes" id="UP000814033"/>
    </source>
</evidence>
<proteinExistence type="predicted"/>
<protein>
    <submittedName>
        <fullName evidence="1">Uncharacterized protein</fullName>
    </submittedName>
</protein>
<reference evidence="1" key="1">
    <citation type="submission" date="2021-02" db="EMBL/GenBank/DDBJ databases">
        <authorList>
            <consortium name="DOE Joint Genome Institute"/>
            <person name="Ahrendt S."/>
            <person name="Looney B.P."/>
            <person name="Miyauchi S."/>
            <person name="Morin E."/>
            <person name="Drula E."/>
            <person name="Courty P.E."/>
            <person name="Chicoki N."/>
            <person name="Fauchery L."/>
            <person name="Kohler A."/>
            <person name="Kuo A."/>
            <person name="Labutti K."/>
            <person name="Pangilinan J."/>
            <person name="Lipzen A."/>
            <person name="Riley R."/>
            <person name="Andreopoulos W."/>
            <person name="He G."/>
            <person name="Johnson J."/>
            <person name="Barry K.W."/>
            <person name="Grigoriev I.V."/>
            <person name="Nagy L."/>
            <person name="Hibbett D."/>
            <person name="Henrissat B."/>
            <person name="Matheny P.B."/>
            <person name="Labbe J."/>
            <person name="Martin F."/>
        </authorList>
    </citation>
    <scope>NUCLEOTIDE SEQUENCE</scope>
    <source>
        <strain evidence="1">FP105234-sp</strain>
    </source>
</reference>
<organism evidence="1 2">
    <name type="scientific">Auriscalpium vulgare</name>
    <dbReference type="NCBI Taxonomy" id="40419"/>
    <lineage>
        <taxon>Eukaryota</taxon>
        <taxon>Fungi</taxon>
        <taxon>Dikarya</taxon>
        <taxon>Basidiomycota</taxon>
        <taxon>Agaricomycotina</taxon>
        <taxon>Agaricomycetes</taxon>
        <taxon>Russulales</taxon>
        <taxon>Auriscalpiaceae</taxon>
        <taxon>Auriscalpium</taxon>
    </lineage>
</organism>
<comment type="caution">
    <text evidence="1">The sequence shown here is derived from an EMBL/GenBank/DDBJ whole genome shotgun (WGS) entry which is preliminary data.</text>
</comment>
<gene>
    <name evidence="1" type="ORF">FA95DRAFT_1613712</name>
</gene>
<name>A0ACB8R1K2_9AGAM</name>